<name>A0A2M9ZC92_9LEPT</name>
<dbReference type="NCBIfam" id="NF047690">
    <property type="entry name" value="LIC20036_fam"/>
    <property type="match status" value="1"/>
</dbReference>
<accession>A0A2M9ZC92</accession>
<evidence type="ECO:0000256" key="1">
    <source>
        <dbReference type="SAM" id="Phobius"/>
    </source>
</evidence>
<dbReference type="EMBL" id="NPDT01000003">
    <property type="protein sequence ID" value="PJZ65972.1"/>
    <property type="molecule type" value="Genomic_DNA"/>
</dbReference>
<sequence length="204" mass="22046">MQQTIGRADIKKILLGFLIAAPLFYILGYCTKGCSSVERRAKVTYSGSFTEGTLVSIDSKKVVLKDPDSEIPLETVEKIEFIEDAQSLGTSEVPLSDAEKAFVGTYKLQVGVHKGALSIFPRKTGGIGATMRFTNWGRGSNEILTGVRVSGKSIRFIRSCTGARCSEIGSNTPFTQTYTGDLDGKKILGAYQGTNSSGRWAAER</sequence>
<dbReference type="RefSeq" id="WP_100758862.1">
    <property type="nucleotide sequence ID" value="NZ_NPDT01000003.1"/>
</dbReference>
<proteinExistence type="predicted"/>
<keyword evidence="1" id="KW-0812">Transmembrane</keyword>
<evidence type="ECO:0000313" key="3">
    <source>
        <dbReference type="Proteomes" id="UP000231912"/>
    </source>
</evidence>
<feature type="transmembrane region" description="Helical" evidence="1">
    <location>
        <begin position="12"/>
        <end position="29"/>
    </location>
</feature>
<keyword evidence="1" id="KW-0472">Membrane</keyword>
<gene>
    <name evidence="2" type="ORF">CH371_10615</name>
</gene>
<organism evidence="2 3">
    <name type="scientific">Leptospira wolffii</name>
    <dbReference type="NCBI Taxonomy" id="409998"/>
    <lineage>
        <taxon>Bacteria</taxon>
        <taxon>Pseudomonadati</taxon>
        <taxon>Spirochaetota</taxon>
        <taxon>Spirochaetia</taxon>
        <taxon>Leptospirales</taxon>
        <taxon>Leptospiraceae</taxon>
        <taxon>Leptospira</taxon>
    </lineage>
</organism>
<dbReference type="AlphaFoldDB" id="A0A2M9ZC92"/>
<keyword evidence="1" id="KW-1133">Transmembrane helix</keyword>
<comment type="caution">
    <text evidence="2">The sequence shown here is derived from an EMBL/GenBank/DDBJ whole genome shotgun (WGS) entry which is preliminary data.</text>
</comment>
<protein>
    <submittedName>
        <fullName evidence="2">Uncharacterized protein</fullName>
    </submittedName>
</protein>
<reference evidence="2 3" key="1">
    <citation type="submission" date="2017-07" db="EMBL/GenBank/DDBJ databases">
        <title>Leptospira spp. isolated from tropical soils.</title>
        <authorList>
            <person name="Thibeaux R."/>
            <person name="Iraola G."/>
            <person name="Ferres I."/>
            <person name="Bierque E."/>
            <person name="Girault D."/>
            <person name="Soupe-Gilbert M.-E."/>
            <person name="Picardeau M."/>
            <person name="Goarant C."/>
        </authorList>
    </citation>
    <scope>NUCLEOTIDE SEQUENCE [LARGE SCALE GENOMIC DNA]</scope>
    <source>
        <strain evidence="2 3">FH2-C-A2</strain>
    </source>
</reference>
<dbReference type="Proteomes" id="UP000231912">
    <property type="component" value="Unassembled WGS sequence"/>
</dbReference>
<evidence type="ECO:0000313" key="2">
    <source>
        <dbReference type="EMBL" id="PJZ65972.1"/>
    </source>
</evidence>